<evidence type="ECO:0000256" key="1">
    <source>
        <dbReference type="SAM" id="SignalP"/>
    </source>
</evidence>
<accession>A0A511N9F8</accession>
<keyword evidence="1" id="KW-0732">Signal</keyword>
<gene>
    <name evidence="2" type="ORF">DC3_51070</name>
</gene>
<evidence type="ECO:0000313" key="2">
    <source>
        <dbReference type="EMBL" id="GEM49472.1"/>
    </source>
</evidence>
<dbReference type="OrthoDB" id="71959at2"/>
<keyword evidence="3" id="KW-1185">Reference proteome</keyword>
<dbReference type="EMBL" id="BJXB01000035">
    <property type="protein sequence ID" value="GEM49472.1"/>
    <property type="molecule type" value="Genomic_DNA"/>
</dbReference>
<feature type="chain" id="PRO_5021915940" description="Lipoprotein" evidence="1">
    <location>
        <begin position="20"/>
        <end position="150"/>
    </location>
</feature>
<proteinExistence type="predicted"/>
<reference evidence="2 3" key="1">
    <citation type="submission" date="2019-07" db="EMBL/GenBank/DDBJ databases">
        <title>Whole genome shotgun sequence of Deinococcus cellulosilyticus NBRC 106333.</title>
        <authorList>
            <person name="Hosoyama A."/>
            <person name="Uohara A."/>
            <person name="Ohji S."/>
            <person name="Ichikawa N."/>
        </authorList>
    </citation>
    <scope>NUCLEOTIDE SEQUENCE [LARGE SCALE GENOMIC DNA]</scope>
    <source>
        <strain evidence="2 3">NBRC 106333</strain>
    </source>
</reference>
<dbReference type="PROSITE" id="PS51257">
    <property type="entry name" value="PROKAR_LIPOPROTEIN"/>
    <property type="match status" value="1"/>
</dbReference>
<name>A0A511N9F8_DEIC1</name>
<evidence type="ECO:0000313" key="3">
    <source>
        <dbReference type="Proteomes" id="UP000321306"/>
    </source>
</evidence>
<dbReference type="AlphaFoldDB" id="A0A511N9F8"/>
<organism evidence="2 3">
    <name type="scientific">Deinococcus cellulosilyticus (strain DSM 18568 / NBRC 106333 / KACC 11606 / 5516J-15)</name>
    <dbReference type="NCBI Taxonomy" id="1223518"/>
    <lineage>
        <taxon>Bacteria</taxon>
        <taxon>Thermotogati</taxon>
        <taxon>Deinococcota</taxon>
        <taxon>Deinococci</taxon>
        <taxon>Deinococcales</taxon>
        <taxon>Deinococcaceae</taxon>
        <taxon>Deinococcus</taxon>
    </lineage>
</organism>
<evidence type="ECO:0008006" key="4">
    <source>
        <dbReference type="Google" id="ProtNLM"/>
    </source>
</evidence>
<dbReference type="Proteomes" id="UP000321306">
    <property type="component" value="Unassembled WGS sequence"/>
</dbReference>
<protein>
    <recommendedName>
        <fullName evidence="4">Lipoprotein</fullName>
    </recommendedName>
</protein>
<dbReference type="RefSeq" id="WP_146890100.1">
    <property type="nucleotide sequence ID" value="NZ_BJXB01000035.1"/>
</dbReference>
<feature type="signal peptide" evidence="1">
    <location>
        <begin position="1"/>
        <end position="19"/>
    </location>
</feature>
<sequence>MKPILTLLLALTLVGCAPAMTSPEEETPEVSSLPVETAQQLQSAFQEVLVDAGITVQQKQAFKYSGSAATGFTALINLYYKKHPGFCPVVEGFFISSSRPNTYMTLTAKGKQVSAFVYDQSEKPAVTYAYLEGVSSQVLETRPCDNDQVK</sequence>
<comment type="caution">
    <text evidence="2">The sequence shown here is derived from an EMBL/GenBank/DDBJ whole genome shotgun (WGS) entry which is preliminary data.</text>
</comment>